<organism evidence="1 2">
    <name type="scientific">Candidatus Methanodesulfokora washburnensis</name>
    <dbReference type="NCBI Taxonomy" id="2478471"/>
    <lineage>
        <taxon>Archaea</taxon>
        <taxon>Thermoproteota</taxon>
        <taxon>Candidatus Korarchaeia</taxon>
        <taxon>Candidatus Korarchaeia incertae sedis</taxon>
        <taxon>Candidatus Methanodesulfokora</taxon>
    </lineage>
</organism>
<gene>
    <name evidence="1" type="ORF">D6D85_09020</name>
</gene>
<sequence length="336" mass="36623">MWREVDKIASKALSSLDLVSSRAVILYGNLPDEIAAAVMIYEILKARGVEVFAIPSLPEEFLENVERSGSSDLIAVGVLPTGPGPLDVAEKLHENVFLFSDSISHGHGISLIDGGLGIPLSCLSYRMAIQLGDEDLSDLCWIAAIGSMDSYLFLDIAREAALKWPYIFASSDGENFRRGNDILVKASLLHPVGPSLAFISLDENMDDPASFLDGSSILSSFLKNEGMEGSLRDLISSSGTLRLSKEGLRIWEASETRKRRAIAYFESRASDDLVLSYATEGPVAFVSARRSSSKDLLSEMKEKLSGIEHSICGGIDHAEITMRSSQIDRFIERLGE</sequence>
<evidence type="ECO:0000313" key="2">
    <source>
        <dbReference type="Proteomes" id="UP000277582"/>
    </source>
</evidence>
<reference evidence="1 2" key="1">
    <citation type="submission" date="2018-10" db="EMBL/GenBank/DDBJ databases">
        <title>Co-occurring genomic capacity for anaerobic methane metabolism and dissimilatory sulfite reduction discovered in the Korarchaeota.</title>
        <authorList>
            <person name="Mckay L.J."/>
            <person name="Dlakic M."/>
            <person name="Fields M.W."/>
            <person name="Delmont T.O."/>
            <person name="Eren A.M."/>
            <person name="Jay Z.J."/>
            <person name="Klingelsmith K.B."/>
            <person name="Rusch D.B."/>
            <person name="Inskeep W.P."/>
        </authorList>
    </citation>
    <scope>NUCLEOTIDE SEQUENCE [LARGE SCALE GENOMIC DNA]</scope>
    <source>
        <strain evidence="1 2">MDKW</strain>
    </source>
</reference>
<evidence type="ECO:0000313" key="1">
    <source>
        <dbReference type="EMBL" id="RSN73986.1"/>
    </source>
</evidence>
<accession>A0A3R9R3C4</accession>
<dbReference type="EMBL" id="RCOS01000104">
    <property type="protein sequence ID" value="RSN73986.1"/>
    <property type="molecule type" value="Genomic_DNA"/>
</dbReference>
<evidence type="ECO:0008006" key="3">
    <source>
        <dbReference type="Google" id="ProtNLM"/>
    </source>
</evidence>
<keyword evidence="2" id="KW-1185">Reference proteome</keyword>
<dbReference type="RefSeq" id="WP_125671666.1">
    <property type="nucleotide sequence ID" value="NZ_RCOS01000104.1"/>
</dbReference>
<name>A0A3R9R3C4_9CREN</name>
<protein>
    <recommendedName>
        <fullName evidence="3">DHH family phosphoesterase</fullName>
    </recommendedName>
</protein>
<dbReference type="Proteomes" id="UP000277582">
    <property type="component" value="Unassembled WGS sequence"/>
</dbReference>
<dbReference type="AlphaFoldDB" id="A0A3R9R3C4"/>
<proteinExistence type="predicted"/>
<comment type="caution">
    <text evidence="1">The sequence shown here is derived from an EMBL/GenBank/DDBJ whole genome shotgun (WGS) entry which is preliminary data.</text>
</comment>